<dbReference type="PANTHER" id="PTHR30050:SF4">
    <property type="entry name" value="ATP-BINDING PROTEIN RV3427C IN INSERTION SEQUENCE-RELATED"/>
    <property type="match status" value="1"/>
</dbReference>
<evidence type="ECO:0000256" key="3">
    <source>
        <dbReference type="ARBA" id="ARBA00022840"/>
    </source>
</evidence>
<dbReference type="PIRSF" id="PIRSF003073">
    <property type="entry name" value="DNAC_TnpB_IstB"/>
    <property type="match status" value="1"/>
</dbReference>
<gene>
    <name evidence="5" type="ORF">XdyCFBP7245_22680</name>
</gene>
<dbReference type="PANTHER" id="PTHR30050">
    <property type="entry name" value="CHROMOSOMAL REPLICATION INITIATOR PROTEIN DNAA"/>
    <property type="match status" value="1"/>
</dbReference>
<keyword evidence="3" id="KW-0067">ATP-binding</keyword>
<comment type="caution">
    <text evidence="5">The sequence shown here is derived from an EMBL/GenBank/DDBJ whole genome shotgun (WGS) entry which is preliminary data.</text>
</comment>
<evidence type="ECO:0000259" key="4">
    <source>
        <dbReference type="SMART" id="SM00382"/>
    </source>
</evidence>
<dbReference type="InterPro" id="IPR027417">
    <property type="entry name" value="P-loop_NTPase"/>
</dbReference>
<dbReference type="CDD" id="cd00009">
    <property type="entry name" value="AAA"/>
    <property type="match status" value="1"/>
</dbReference>
<comment type="similarity">
    <text evidence="1">Belongs to the IS21/IS1162 putative ATP-binding protein family.</text>
</comment>
<feature type="domain" description="AAA+ ATPase" evidence="4">
    <location>
        <begin position="98"/>
        <end position="230"/>
    </location>
</feature>
<dbReference type="InterPro" id="IPR028350">
    <property type="entry name" value="DNAC/IstB-like"/>
</dbReference>
<evidence type="ECO:0000256" key="2">
    <source>
        <dbReference type="ARBA" id="ARBA00022741"/>
    </source>
</evidence>
<sequence length="247" mass="27154">MSLEHTIDQLRTLKLTGMVAGVEHQLAQSSYGALGFDQRLGHLVDAEVSQRDSKRFTRLIRNAKLKVYAEPEAIDYRVGRGLDRSVIADLLTCGWIEHRQNVLVTGQTGTGKTWLACALAVQAARQGITVGYRRVGRLLEDMEVGHADGSLAKLRNQLARTGLLILDDFGLTPLSSRGRADLLELLDDRVGSGATIVAGQMPVQDWHAFIHDPALADAIMDRLIHSSHKLALKGESMRKTKAAKSWK</sequence>
<proteinExistence type="inferred from homology"/>
<dbReference type="Gene3D" id="3.40.50.300">
    <property type="entry name" value="P-loop containing nucleotide triphosphate hydrolases"/>
    <property type="match status" value="1"/>
</dbReference>
<dbReference type="Pfam" id="PF01695">
    <property type="entry name" value="IstB_IS21"/>
    <property type="match status" value="1"/>
</dbReference>
<keyword evidence="2" id="KW-0547">Nucleotide-binding</keyword>
<dbReference type="EMBL" id="MDEE01000077">
    <property type="protein sequence ID" value="PPU48836.1"/>
    <property type="molecule type" value="Genomic_DNA"/>
</dbReference>
<name>A0A2S7BU88_9XANT</name>
<organism evidence="5 6">
    <name type="scientific">Xanthomonas dyei</name>
    <dbReference type="NCBI Taxonomy" id="743699"/>
    <lineage>
        <taxon>Bacteria</taxon>
        <taxon>Pseudomonadati</taxon>
        <taxon>Pseudomonadota</taxon>
        <taxon>Gammaproteobacteria</taxon>
        <taxon>Lysobacterales</taxon>
        <taxon>Lysobacteraceae</taxon>
        <taxon>Xanthomonas</taxon>
    </lineage>
</organism>
<protein>
    <submittedName>
        <fullName evidence="5">AAA family ATPase</fullName>
    </submittedName>
</protein>
<dbReference type="SMART" id="SM00382">
    <property type="entry name" value="AAA"/>
    <property type="match status" value="1"/>
</dbReference>
<dbReference type="GO" id="GO:0005524">
    <property type="term" value="F:ATP binding"/>
    <property type="evidence" value="ECO:0007669"/>
    <property type="project" value="UniProtKB-KW"/>
</dbReference>
<accession>A0A2S7BU88</accession>
<dbReference type="SUPFAM" id="SSF52540">
    <property type="entry name" value="P-loop containing nucleoside triphosphate hydrolases"/>
    <property type="match status" value="1"/>
</dbReference>
<dbReference type="GO" id="GO:0006260">
    <property type="term" value="P:DNA replication"/>
    <property type="evidence" value="ECO:0007669"/>
    <property type="project" value="TreeGrafter"/>
</dbReference>
<dbReference type="RefSeq" id="WP_011347650.1">
    <property type="nucleotide sequence ID" value="NZ_CP167817.1"/>
</dbReference>
<dbReference type="AlphaFoldDB" id="A0A2S7BU88"/>
<reference evidence="5 6" key="1">
    <citation type="submission" date="2016-08" db="EMBL/GenBank/DDBJ databases">
        <authorList>
            <person name="Seilhamer J.J."/>
        </authorList>
    </citation>
    <scope>NUCLEOTIDE SEQUENCE [LARGE SCALE GENOMIC DNA]</scope>
    <source>
        <strain evidence="5 6">CFBP7245</strain>
    </source>
</reference>
<dbReference type="Proteomes" id="UP000238908">
    <property type="component" value="Unassembled WGS sequence"/>
</dbReference>
<dbReference type="PROSITE" id="PS00675">
    <property type="entry name" value="SIGMA54_INTERACT_1"/>
    <property type="match status" value="1"/>
</dbReference>
<dbReference type="InterPro" id="IPR047661">
    <property type="entry name" value="IstB"/>
</dbReference>
<dbReference type="InterPro" id="IPR002611">
    <property type="entry name" value="IstB_ATP-bd"/>
</dbReference>
<evidence type="ECO:0000313" key="5">
    <source>
        <dbReference type="EMBL" id="PPU48836.1"/>
    </source>
</evidence>
<dbReference type="InterPro" id="IPR003593">
    <property type="entry name" value="AAA+_ATPase"/>
</dbReference>
<dbReference type="NCBIfam" id="NF038214">
    <property type="entry name" value="IS21_help_AAA"/>
    <property type="match status" value="1"/>
</dbReference>
<evidence type="ECO:0000313" key="6">
    <source>
        <dbReference type="Proteomes" id="UP000238908"/>
    </source>
</evidence>
<evidence type="ECO:0000256" key="1">
    <source>
        <dbReference type="ARBA" id="ARBA00008059"/>
    </source>
</evidence>
<dbReference type="InterPro" id="IPR025662">
    <property type="entry name" value="Sigma_54_int_dom_ATP-bd_1"/>
</dbReference>